<protein>
    <submittedName>
        <fullName evidence="2">Uncharacterized protein</fullName>
    </submittedName>
</protein>
<evidence type="ECO:0000313" key="2">
    <source>
        <dbReference type="EMBL" id="KAJ1149485.1"/>
    </source>
</evidence>
<feature type="transmembrane region" description="Helical" evidence="1">
    <location>
        <begin position="147"/>
        <end position="166"/>
    </location>
</feature>
<accession>A0AAV7RDD1</accession>
<feature type="transmembrane region" description="Helical" evidence="1">
    <location>
        <begin position="116"/>
        <end position="135"/>
    </location>
</feature>
<reference evidence="2" key="1">
    <citation type="journal article" date="2022" name="bioRxiv">
        <title>Sequencing and chromosome-scale assembly of the giantPleurodeles waltlgenome.</title>
        <authorList>
            <person name="Brown T."/>
            <person name="Elewa A."/>
            <person name="Iarovenko S."/>
            <person name="Subramanian E."/>
            <person name="Araus A.J."/>
            <person name="Petzold A."/>
            <person name="Susuki M."/>
            <person name="Suzuki K.-i.T."/>
            <person name="Hayashi T."/>
            <person name="Toyoda A."/>
            <person name="Oliveira C."/>
            <person name="Osipova E."/>
            <person name="Leigh N.D."/>
            <person name="Simon A."/>
            <person name="Yun M.H."/>
        </authorList>
    </citation>
    <scope>NUCLEOTIDE SEQUENCE</scope>
    <source>
        <strain evidence="2">20211129_DDA</strain>
        <tissue evidence="2">Liver</tissue>
    </source>
</reference>
<keyword evidence="1" id="KW-0812">Transmembrane</keyword>
<organism evidence="2 3">
    <name type="scientific">Pleurodeles waltl</name>
    <name type="common">Iberian ribbed newt</name>
    <dbReference type="NCBI Taxonomy" id="8319"/>
    <lineage>
        <taxon>Eukaryota</taxon>
        <taxon>Metazoa</taxon>
        <taxon>Chordata</taxon>
        <taxon>Craniata</taxon>
        <taxon>Vertebrata</taxon>
        <taxon>Euteleostomi</taxon>
        <taxon>Amphibia</taxon>
        <taxon>Batrachia</taxon>
        <taxon>Caudata</taxon>
        <taxon>Salamandroidea</taxon>
        <taxon>Salamandridae</taxon>
        <taxon>Pleurodelinae</taxon>
        <taxon>Pleurodeles</taxon>
    </lineage>
</organism>
<comment type="caution">
    <text evidence="2">The sequence shown here is derived from an EMBL/GenBank/DDBJ whole genome shotgun (WGS) entry which is preliminary data.</text>
</comment>
<feature type="transmembrane region" description="Helical" evidence="1">
    <location>
        <begin position="25"/>
        <end position="45"/>
    </location>
</feature>
<gene>
    <name evidence="2" type="ORF">NDU88_002292</name>
</gene>
<evidence type="ECO:0000256" key="1">
    <source>
        <dbReference type="SAM" id="Phobius"/>
    </source>
</evidence>
<dbReference type="AlphaFoldDB" id="A0AAV7RDD1"/>
<dbReference type="EMBL" id="JANPWB010000009">
    <property type="protein sequence ID" value="KAJ1149485.1"/>
    <property type="molecule type" value="Genomic_DNA"/>
</dbReference>
<keyword evidence="1" id="KW-1133">Transmembrane helix</keyword>
<proteinExistence type="predicted"/>
<evidence type="ECO:0000313" key="3">
    <source>
        <dbReference type="Proteomes" id="UP001066276"/>
    </source>
</evidence>
<sequence>MKAGGRGLAAGEDGRHRVRLRRASGLFFDFLIILCAASAGAGLVLPPRGPWRGSERRWSGRIDAAIGTRAGGPSADFQPARLLAAGRREGRRPLPAREHSRERACTQGPVGRLGGVLAPAALVALAAGCPLAPVAPRLWGACPDPTALCFFCFLPLFWVSTIWPAFAWRREGSRPDVDCGAVPGGLWRLEPTGEQTAGGDAA</sequence>
<keyword evidence="1" id="KW-0472">Membrane</keyword>
<name>A0AAV7RDD1_PLEWA</name>
<keyword evidence="3" id="KW-1185">Reference proteome</keyword>
<dbReference type="Proteomes" id="UP001066276">
    <property type="component" value="Chromosome 5"/>
</dbReference>